<dbReference type="RefSeq" id="WP_091389929.1">
    <property type="nucleotide sequence ID" value="NZ_FNQO01000003.1"/>
</dbReference>
<gene>
    <name evidence="2" type="ORF">SAMN05216562_2863</name>
</gene>
<dbReference type="STRING" id="658218.SAMN05216562_2863"/>
<keyword evidence="2" id="KW-0808">Transferase</keyword>
<dbReference type="Proteomes" id="UP000198658">
    <property type="component" value="Unassembled WGS sequence"/>
</dbReference>
<dbReference type="CDD" id="cd04301">
    <property type="entry name" value="NAT_SF"/>
    <property type="match status" value="1"/>
</dbReference>
<dbReference type="InterPro" id="IPR041496">
    <property type="entry name" value="YitH/HolE_GNAT"/>
</dbReference>
<reference evidence="3" key="1">
    <citation type="submission" date="2016-10" db="EMBL/GenBank/DDBJ databases">
        <authorList>
            <person name="Varghese N."/>
            <person name="Submissions S."/>
        </authorList>
    </citation>
    <scope>NUCLEOTIDE SEQUENCE [LARGE SCALE GENOMIC DNA]</scope>
    <source>
        <strain evidence="3">CGMCC 1.10657</strain>
    </source>
</reference>
<dbReference type="Pfam" id="PF18014">
    <property type="entry name" value="Acetyltransf_18"/>
    <property type="match status" value="1"/>
</dbReference>
<dbReference type="InterPro" id="IPR052729">
    <property type="entry name" value="Acyl/Acetyltrans_Enzymes"/>
</dbReference>
<dbReference type="EMBL" id="FNQO01000003">
    <property type="protein sequence ID" value="SEA36746.1"/>
    <property type="molecule type" value="Genomic_DNA"/>
</dbReference>
<feature type="domain" description="N-acetyltransferase" evidence="1">
    <location>
        <begin position="6"/>
        <end position="140"/>
    </location>
</feature>
<dbReference type="PANTHER" id="PTHR47237:SF1">
    <property type="entry name" value="SLL0310 PROTEIN"/>
    <property type="match status" value="1"/>
</dbReference>
<name>A0A1H4ALC4_9GAMM</name>
<keyword evidence="3" id="KW-1185">Reference proteome</keyword>
<organism evidence="2 3">
    <name type="scientific">Microbulbifer marinus</name>
    <dbReference type="NCBI Taxonomy" id="658218"/>
    <lineage>
        <taxon>Bacteria</taxon>
        <taxon>Pseudomonadati</taxon>
        <taxon>Pseudomonadota</taxon>
        <taxon>Gammaproteobacteria</taxon>
        <taxon>Cellvibrionales</taxon>
        <taxon>Microbulbiferaceae</taxon>
        <taxon>Microbulbifer</taxon>
    </lineage>
</organism>
<dbReference type="SUPFAM" id="SSF55729">
    <property type="entry name" value="Acyl-CoA N-acyltransferases (Nat)"/>
    <property type="match status" value="1"/>
</dbReference>
<dbReference type="InterPro" id="IPR000182">
    <property type="entry name" value="GNAT_dom"/>
</dbReference>
<accession>A0A1H4ALC4</accession>
<evidence type="ECO:0000259" key="1">
    <source>
        <dbReference type="PROSITE" id="PS51186"/>
    </source>
</evidence>
<sequence>MHEENFRVRVMEPSELAIALHWAAREGWNPGLHDAGCFYAADPHGFFIGLLDEKPIGTVSAVRYGEDFGFLGLYIVDPSHRHAGYGERLAQAGIEHLGGRNMGLDGVVAMQESYRNAGFTLAHRNMRYLGLTGQAAATAPQSHSVVPLAWVPFDTLAAYDRKLFPGPREAFLRVWISQPDSVAIGCVEDDELHGYGVLRACQEGYKIGPLFADNPELAEQLYLALTASVPSGRQVYLDVPESNPHALALVDRHKMEMVFETARMYSGAVPDIAIERVFGITTFELG</sequence>
<dbReference type="Pfam" id="PF00583">
    <property type="entry name" value="Acetyltransf_1"/>
    <property type="match status" value="1"/>
</dbReference>
<dbReference type="InterPro" id="IPR016181">
    <property type="entry name" value="Acyl_CoA_acyltransferase"/>
</dbReference>
<dbReference type="Gene3D" id="3.40.630.30">
    <property type="match status" value="1"/>
</dbReference>
<protein>
    <submittedName>
        <fullName evidence="2">Acetyltransferase (GNAT) family protein</fullName>
    </submittedName>
</protein>
<dbReference type="AlphaFoldDB" id="A0A1H4ALC4"/>
<proteinExistence type="predicted"/>
<dbReference type="Gene3D" id="3.40.630.90">
    <property type="match status" value="1"/>
</dbReference>
<dbReference type="OrthoDB" id="20916at2"/>
<evidence type="ECO:0000313" key="3">
    <source>
        <dbReference type="Proteomes" id="UP000198658"/>
    </source>
</evidence>
<dbReference type="PANTHER" id="PTHR47237">
    <property type="entry name" value="SLL0310 PROTEIN"/>
    <property type="match status" value="1"/>
</dbReference>
<dbReference type="GO" id="GO:0016747">
    <property type="term" value="F:acyltransferase activity, transferring groups other than amino-acyl groups"/>
    <property type="evidence" value="ECO:0007669"/>
    <property type="project" value="InterPro"/>
</dbReference>
<evidence type="ECO:0000313" key="2">
    <source>
        <dbReference type="EMBL" id="SEA36746.1"/>
    </source>
</evidence>
<dbReference type="PROSITE" id="PS51186">
    <property type="entry name" value="GNAT"/>
    <property type="match status" value="1"/>
</dbReference>